<dbReference type="InterPro" id="IPR001638">
    <property type="entry name" value="Solute-binding_3/MltF_N"/>
</dbReference>
<dbReference type="PANTHER" id="PTHR35936">
    <property type="entry name" value="MEMBRANE-BOUND LYTIC MUREIN TRANSGLYCOSYLASE F"/>
    <property type="match status" value="1"/>
</dbReference>
<evidence type="ECO:0000256" key="2">
    <source>
        <dbReference type="SAM" id="SignalP"/>
    </source>
</evidence>
<proteinExistence type="predicted"/>
<feature type="chain" id="PRO_5021866789" description="Solute-binding protein family 3/N-terminal domain-containing protein" evidence="2">
    <location>
        <begin position="33"/>
        <end position="248"/>
    </location>
</feature>
<evidence type="ECO:0000259" key="3">
    <source>
        <dbReference type="SMART" id="SM00062"/>
    </source>
</evidence>
<organism evidence="4 5">
    <name type="scientific">Skermanella aerolata</name>
    <dbReference type="NCBI Taxonomy" id="393310"/>
    <lineage>
        <taxon>Bacteria</taxon>
        <taxon>Pseudomonadati</taxon>
        <taxon>Pseudomonadota</taxon>
        <taxon>Alphaproteobacteria</taxon>
        <taxon>Rhodospirillales</taxon>
        <taxon>Azospirillaceae</taxon>
        <taxon>Skermanella</taxon>
    </lineage>
</organism>
<accession>A0A512DR00</accession>
<evidence type="ECO:0000256" key="1">
    <source>
        <dbReference type="ARBA" id="ARBA00022729"/>
    </source>
</evidence>
<dbReference type="OrthoDB" id="5416300at2"/>
<comment type="caution">
    <text evidence="4">The sequence shown here is derived from an EMBL/GenBank/DDBJ whole genome shotgun (WGS) entry which is preliminary data.</text>
</comment>
<keyword evidence="5" id="KW-1185">Reference proteome</keyword>
<dbReference type="Proteomes" id="UP000321523">
    <property type="component" value="Unassembled WGS sequence"/>
</dbReference>
<protein>
    <recommendedName>
        <fullName evidence="3">Solute-binding protein family 3/N-terminal domain-containing protein</fullName>
    </recommendedName>
</protein>
<dbReference type="Pfam" id="PF00497">
    <property type="entry name" value="SBP_bac_3"/>
    <property type="match status" value="1"/>
</dbReference>
<feature type="domain" description="Solute-binding protein family 3/N-terminal" evidence="3">
    <location>
        <begin position="34"/>
        <end position="248"/>
    </location>
</feature>
<evidence type="ECO:0000313" key="5">
    <source>
        <dbReference type="Proteomes" id="UP000321523"/>
    </source>
</evidence>
<dbReference type="SUPFAM" id="SSF53850">
    <property type="entry name" value="Periplasmic binding protein-like II"/>
    <property type="match status" value="1"/>
</dbReference>
<keyword evidence="1 2" id="KW-0732">Signal</keyword>
<gene>
    <name evidence="4" type="ORF">SAE02_30250</name>
</gene>
<reference evidence="4 5" key="1">
    <citation type="submission" date="2019-07" db="EMBL/GenBank/DDBJ databases">
        <title>Whole genome shotgun sequence of Skermanella aerolata NBRC 106429.</title>
        <authorList>
            <person name="Hosoyama A."/>
            <person name="Uohara A."/>
            <person name="Ohji S."/>
            <person name="Ichikawa N."/>
        </authorList>
    </citation>
    <scope>NUCLEOTIDE SEQUENCE [LARGE SCALE GENOMIC DNA]</scope>
    <source>
        <strain evidence="4 5">NBRC 106429</strain>
    </source>
</reference>
<dbReference type="PANTHER" id="PTHR35936:SF6">
    <property type="entry name" value="AMINO ACID ABC TRANSPORTER SUBSTRATE-BINDING PAAT FAMILY PROTEIN"/>
    <property type="match status" value="1"/>
</dbReference>
<dbReference type="Gene3D" id="3.40.190.10">
    <property type="entry name" value="Periplasmic binding protein-like II"/>
    <property type="match status" value="2"/>
</dbReference>
<sequence length="248" mass="26600">MVKFLPDMRRAWFFTVVATAFSLLSLHTSVQAQVIKAAYVELPPYTYTDASGSPQGSLVELLAKVAADAGYTYTAESAPARRLFQGVVDGQYDLFIGIKTPEAFQGTTLASKSVIANIELRAWGIGGTPAFKAKEDLAGKQVIVLTGYSYGGWRTYMDDPANGVQLIEARTPEQALQLLTAGRAPLLLQYALPMARALKAQPAPDVQSTLISSLDCHFVVSLKRPDSAALVAKLDASYEKLKAAGALP</sequence>
<dbReference type="AlphaFoldDB" id="A0A512DR00"/>
<dbReference type="SMART" id="SM00062">
    <property type="entry name" value="PBPb"/>
    <property type="match status" value="1"/>
</dbReference>
<dbReference type="EMBL" id="BJYZ01000013">
    <property type="protein sequence ID" value="GEO38877.1"/>
    <property type="molecule type" value="Genomic_DNA"/>
</dbReference>
<name>A0A512DR00_9PROT</name>
<evidence type="ECO:0000313" key="4">
    <source>
        <dbReference type="EMBL" id="GEO38877.1"/>
    </source>
</evidence>
<feature type="signal peptide" evidence="2">
    <location>
        <begin position="1"/>
        <end position="32"/>
    </location>
</feature>